<dbReference type="PROSITE" id="PS51257">
    <property type="entry name" value="PROKAR_LIPOPROTEIN"/>
    <property type="match status" value="1"/>
</dbReference>
<reference evidence="10 11" key="1">
    <citation type="submission" date="2018-10" db="EMBL/GenBank/DDBJ databases">
        <title>Genomic Encyclopedia of Archaeal and Bacterial Type Strains, Phase II (KMG-II): from individual species to whole genera.</title>
        <authorList>
            <person name="Goeker M."/>
        </authorList>
    </citation>
    <scope>NUCLEOTIDE SEQUENCE [LARGE SCALE GENOMIC DNA]</scope>
    <source>
        <strain evidence="10 11">DSM 14954</strain>
    </source>
</reference>
<evidence type="ECO:0000256" key="5">
    <source>
        <dbReference type="PROSITE-ProRule" id="PRU00277"/>
    </source>
</evidence>
<comment type="similarity">
    <text evidence="2 6">Belongs to the FKBP-type PPIase family.</text>
</comment>
<dbReference type="OrthoDB" id="25996at2"/>
<dbReference type="GO" id="GO:0003755">
    <property type="term" value="F:peptidyl-prolyl cis-trans isomerase activity"/>
    <property type="evidence" value="ECO:0007669"/>
    <property type="project" value="UniProtKB-UniRule"/>
</dbReference>
<dbReference type="EC" id="5.2.1.8" evidence="6"/>
<dbReference type="InterPro" id="IPR001179">
    <property type="entry name" value="PPIase_FKBP_dom"/>
</dbReference>
<feature type="region of interest" description="Disordered" evidence="7">
    <location>
        <begin position="24"/>
        <end position="77"/>
    </location>
</feature>
<evidence type="ECO:0000256" key="2">
    <source>
        <dbReference type="ARBA" id="ARBA00006577"/>
    </source>
</evidence>
<organism evidence="10 11">
    <name type="scientific">Solirubrobacter pauli</name>
    <dbReference type="NCBI Taxonomy" id="166793"/>
    <lineage>
        <taxon>Bacteria</taxon>
        <taxon>Bacillati</taxon>
        <taxon>Actinomycetota</taxon>
        <taxon>Thermoleophilia</taxon>
        <taxon>Solirubrobacterales</taxon>
        <taxon>Solirubrobacteraceae</taxon>
        <taxon>Solirubrobacter</taxon>
    </lineage>
</organism>
<proteinExistence type="inferred from homology"/>
<feature type="compositionally biased region" description="Low complexity" evidence="7">
    <location>
        <begin position="25"/>
        <end position="44"/>
    </location>
</feature>
<dbReference type="EMBL" id="RBIL01000002">
    <property type="protein sequence ID" value="RKQ88286.1"/>
    <property type="molecule type" value="Genomic_DNA"/>
</dbReference>
<dbReference type="FunFam" id="3.10.50.40:FF:000006">
    <property type="entry name" value="Peptidyl-prolyl cis-trans isomerase"/>
    <property type="match status" value="1"/>
</dbReference>
<evidence type="ECO:0000256" key="7">
    <source>
        <dbReference type="SAM" id="MobiDB-lite"/>
    </source>
</evidence>
<evidence type="ECO:0000256" key="3">
    <source>
        <dbReference type="ARBA" id="ARBA00023110"/>
    </source>
</evidence>
<gene>
    <name evidence="10" type="ORF">C8N24_6328</name>
</gene>
<evidence type="ECO:0000256" key="1">
    <source>
        <dbReference type="ARBA" id="ARBA00000971"/>
    </source>
</evidence>
<dbReference type="Proteomes" id="UP000278962">
    <property type="component" value="Unassembled WGS sequence"/>
</dbReference>
<feature type="compositionally biased region" description="Basic and acidic residues" evidence="7">
    <location>
        <begin position="63"/>
        <end position="77"/>
    </location>
</feature>
<dbReference type="PROSITE" id="PS50059">
    <property type="entry name" value="FKBP_PPIASE"/>
    <property type="match status" value="1"/>
</dbReference>
<dbReference type="RefSeq" id="WP_121257666.1">
    <property type="nucleotide sequence ID" value="NZ_RBIL01000002.1"/>
</dbReference>
<dbReference type="SUPFAM" id="SSF54534">
    <property type="entry name" value="FKBP-like"/>
    <property type="match status" value="1"/>
</dbReference>
<name>A0A660L315_9ACTN</name>
<dbReference type="AlphaFoldDB" id="A0A660L315"/>
<keyword evidence="3 5" id="KW-0697">Rotamase</keyword>
<sequence length="186" mass="19614">MKLRLTCAAALSALLLAACGDSKEPAASTPAASAPAEATATPTPFIEKVTGDPTPMPEVTPSGKDEPKVTKPESDKAPTELVVRDLEVGTGDEITPGKLAAVDYKGWRLDDGVVFDSTWEKGGKPFQFIFGAKQVIDGWDQGLKGMKVGGRRQLVVPPDLAYGDHGQASIRPNDTIVFVIDLLAVN</sequence>
<keyword evidence="11" id="KW-1185">Reference proteome</keyword>
<dbReference type="PANTHER" id="PTHR43811">
    <property type="entry name" value="FKBP-TYPE PEPTIDYL-PROLYL CIS-TRANS ISOMERASE FKPA"/>
    <property type="match status" value="1"/>
</dbReference>
<keyword evidence="8" id="KW-0732">Signal</keyword>
<feature type="chain" id="PRO_5038561466" description="Peptidyl-prolyl cis-trans isomerase" evidence="8">
    <location>
        <begin position="18"/>
        <end position="186"/>
    </location>
</feature>
<keyword evidence="4 5" id="KW-0413">Isomerase</keyword>
<evidence type="ECO:0000313" key="11">
    <source>
        <dbReference type="Proteomes" id="UP000278962"/>
    </source>
</evidence>
<evidence type="ECO:0000256" key="8">
    <source>
        <dbReference type="SAM" id="SignalP"/>
    </source>
</evidence>
<dbReference type="InterPro" id="IPR046357">
    <property type="entry name" value="PPIase_dom_sf"/>
</dbReference>
<evidence type="ECO:0000313" key="10">
    <source>
        <dbReference type="EMBL" id="RKQ88286.1"/>
    </source>
</evidence>
<dbReference type="Gene3D" id="3.10.50.40">
    <property type="match status" value="1"/>
</dbReference>
<dbReference type="PANTHER" id="PTHR43811:SF19">
    <property type="entry name" value="39 KDA FK506-BINDING NUCLEAR PROTEIN"/>
    <property type="match status" value="1"/>
</dbReference>
<dbReference type="Pfam" id="PF00254">
    <property type="entry name" value="FKBP_C"/>
    <property type="match status" value="1"/>
</dbReference>
<evidence type="ECO:0000256" key="6">
    <source>
        <dbReference type="RuleBase" id="RU003915"/>
    </source>
</evidence>
<feature type="signal peptide" evidence="8">
    <location>
        <begin position="1"/>
        <end position="17"/>
    </location>
</feature>
<protein>
    <recommendedName>
        <fullName evidence="6">Peptidyl-prolyl cis-trans isomerase</fullName>
        <ecNumber evidence="6">5.2.1.8</ecNumber>
    </recommendedName>
</protein>
<comment type="caution">
    <text evidence="10">The sequence shown here is derived from an EMBL/GenBank/DDBJ whole genome shotgun (WGS) entry which is preliminary data.</text>
</comment>
<accession>A0A660L315</accession>
<comment type="catalytic activity">
    <reaction evidence="1 5 6">
        <text>[protein]-peptidylproline (omega=180) = [protein]-peptidylproline (omega=0)</text>
        <dbReference type="Rhea" id="RHEA:16237"/>
        <dbReference type="Rhea" id="RHEA-COMP:10747"/>
        <dbReference type="Rhea" id="RHEA-COMP:10748"/>
        <dbReference type="ChEBI" id="CHEBI:83833"/>
        <dbReference type="ChEBI" id="CHEBI:83834"/>
        <dbReference type="EC" id="5.2.1.8"/>
    </reaction>
</comment>
<feature type="domain" description="PPIase FKBP-type" evidence="9">
    <location>
        <begin position="97"/>
        <end position="186"/>
    </location>
</feature>
<evidence type="ECO:0000259" key="9">
    <source>
        <dbReference type="PROSITE" id="PS50059"/>
    </source>
</evidence>
<evidence type="ECO:0000256" key="4">
    <source>
        <dbReference type="ARBA" id="ARBA00023235"/>
    </source>
</evidence>